<comment type="caution">
    <text evidence="2">The sequence shown here is derived from an EMBL/GenBank/DDBJ whole genome shotgun (WGS) entry which is preliminary data.</text>
</comment>
<organism evidence="2 3">
    <name type="scientific">Streptomyces rubradiris</name>
    <name type="common">Streptomyces achromogenes subsp. rubradiris</name>
    <dbReference type="NCBI Taxonomy" id="285531"/>
    <lineage>
        <taxon>Bacteria</taxon>
        <taxon>Bacillati</taxon>
        <taxon>Actinomycetota</taxon>
        <taxon>Actinomycetes</taxon>
        <taxon>Kitasatosporales</taxon>
        <taxon>Streptomycetaceae</taxon>
        <taxon>Streptomyces</taxon>
    </lineage>
</organism>
<sequence>MTTNHVKLAHDYLEQVWNQGRTDQAADYLAEDLIQHNPNLPDGRKPLVEFIEGLRQQVPDGRFEIRRSAAEGDLVFVHSLFTTGPEDRGTAVVDIFRIADGAIVEHWDLRESVPENTVSGHEIV</sequence>
<evidence type="ECO:0000313" key="2">
    <source>
        <dbReference type="EMBL" id="GHI52059.1"/>
    </source>
</evidence>
<dbReference type="RefSeq" id="WP_189997669.1">
    <property type="nucleotide sequence ID" value="NZ_BNCB01000016.1"/>
</dbReference>
<dbReference type="PANTHER" id="PTHR38436:SF1">
    <property type="entry name" value="ESTER CYCLASE"/>
    <property type="match status" value="1"/>
</dbReference>
<gene>
    <name evidence="2" type="ORF">Srubr_19050</name>
</gene>
<protein>
    <recommendedName>
        <fullName evidence="1">SnoaL-like domain-containing protein</fullName>
    </recommendedName>
</protein>
<dbReference type="EMBL" id="BNEA01000007">
    <property type="protein sequence ID" value="GHI52059.1"/>
    <property type="molecule type" value="Genomic_DNA"/>
</dbReference>
<reference evidence="3" key="1">
    <citation type="submission" date="2023-07" db="EMBL/GenBank/DDBJ databases">
        <title>Whole genome shotgun sequence of Streptomyces achromogenes subsp. rubradiris NBRC 14000.</title>
        <authorList>
            <person name="Komaki H."/>
            <person name="Tamura T."/>
        </authorList>
    </citation>
    <scope>NUCLEOTIDE SEQUENCE [LARGE SCALE GENOMIC DNA]</scope>
    <source>
        <strain evidence="3">NBRC 14000</strain>
    </source>
</reference>
<keyword evidence="3" id="KW-1185">Reference proteome</keyword>
<dbReference type="InterPro" id="IPR032710">
    <property type="entry name" value="NTF2-like_dom_sf"/>
</dbReference>
<dbReference type="InterPro" id="IPR009959">
    <property type="entry name" value="Cyclase_SnoaL-like"/>
</dbReference>
<dbReference type="Proteomes" id="UP000646738">
    <property type="component" value="Unassembled WGS sequence"/>
</dbReference>
<dbReference type="SUPFAM" id="SSF54427">
    <property type="entry name" value="NTF2-like"/>
    <property type="match status" value="1"/>
</dbReference>
<feature type="domain" description="SnoaL-like" evidence="1">
    <location>
        <begin position="11"/>
        <end position="106"/>
    </location>
</feature>
<evidence type="ECO:0000259" key="1">
    <source>
        <dbReference type="Pfam" id="PF12680"/>
    </source>
</evidence>
<name>A0ABQ3R885_STRRR</name>
<dbReference type="PANTHER" id="PTHR38436">
    <property type="entry name" value="POLYKETIDE CYCLASE SNOAL-LIKE DOMAIN"/>
    <property type="match status" value="1"/>
</dbReference>
<proteinExistence type="predicted"/>
<evidence type="ECO:0000313" key="3">
    <source>
        <dbReference type="Proteomes" id="UP000646738"/>
    </source>
</evidence>
<dbReference type="InterPro" id="IPR037401">
    <property type="entry name" value="SnoaL-like"/>
</dbReference>
<dbReference type="Gene3D" id="3.10.450.50">
    <property type="match status" value="1"/>
</dbReference>
<accession>A0ABQ3R885</accession>
<dbReference type="Pfam" id="PF12680">
    <property type="entry name" value="SnoaL_2"/>
    <property type="match status" value="1"/>
</dbReference>